<dbReference type="InterPro" id="IPR014284">
    <property type="entry name" value="RNA_pol_sigma-70_dom"/>
</dbReference>
<evidence type="ECO:0000256" key="3">
    <source>
        <dbReference type="ARBA" id="ARBA00023082"/>
    </source>
</evidence>
<dbReference type="Pfam" id="PF04542">
    <property type="entry name" value="Sigma70_r2"/>
    <property type="match status" value="1"/>
</dbReference>
<evidence type="ECO:0000259" key="5">
    <source>
        <dbReference type="Pfam" id="PF04542"/>
    </source>
</evidence>
<dbReference type="Pfam" id="PF08281">
    <property type="entry name" value="Sigma70_r4_2"/>
    <property type="match status" value="1"/>
</dbReference>
<feature type="domain" description="RNA polymerase sigma-70 region 2" evidence="5">
    <location>
        <begin position="14"/>
        <end position="73"/>
    </location>
</feature>
<dbReference type="EMBL" id="JAUCEY010000008">
    <property type="protein sequence ID" value="MDM5454308.1"/>
    <property type="molecule type" value="Genomic_DNA"/>
</dbReference>
<dbReference type="InterPro" id="IPR013325">
    <property type="entry name" value="RNA_pol_sigma_r2"/>
</dbReference>
<evidence type="ECO:0000256" key="2">
    <source>
        <dbReference type="ARBA" id="ARBA00023015"/>
    </source>
</evidence>
<dbReference type="Gene3D" id="1.10.1740.10">
    <property type="match status" value="1"/>
</dbReference>
<gene>
    <name evidence="7" type="ORF">QUF89_19490</name>
</gene>
<evidence type="ECO:0000313" key="8">
    <source>
        <dbReference type="Proteomes" id="UP001234602"/>
    </source>
</evidence>
<dbReference type="SUPFAM" id="SSF88946">
    <property type="entry name" value="Sigma2 domain of RNA polymerase sigma factors"/>
    <property type="match status" value="1"/>
</dbReference>
<dbReference type="InterPro" id="IPR007627">
    <property type="entry name" value="RNA_pol_sigma70_r2"/>
</dbReference>
<dbReference type="RefSeq" id="WP_098177314.1">
    <property type="nucleotide sequence ID" value="NZ_JAQFIE010000001.1"/>
</dbReference>
<dbReference type="InterPro" id="IPR036388">
    <property type="entry name" value="WH-like_DNA-bd_sf"/>
</dbReference>
<dbReference type="PANTHER" id="PTHR43133:SF51">
    <property type="entry name" value="RNA POLYMERASE SIGMA FACTOR"/>
    <property type="match status" value="1"/>
</dbReference>
<dbReference type="InterPro" id="IPR039425">
    <property type="entry name" value="RNA_pol_sigma-70-like"/>
</dbReference>
<comment type="similarity">
    <text evidence="1">Belongs to the sigma-70 factor family. ECF subfamily.</text>
</comment>
<comment type="caution">
    <text evidence="7">The sequence shown here is derived from an EMBL/GenBank/DDBJ whole genome shotgun (WGS) entry which is preliminary data.</text>
</comment>
<reference evidence="7" key="1">
    <citation type="submission" date="2023-06" db="EMBL/GenBank/DDBJ databases">
        <title>Comparative genomics of Bacillaceae isolates and their secondary metabolite potential.</title>
        <authorList>
            <person name="Song L."/>
            <person name="Nielsen L.J."/>
            <person name="Mohite O."/>
            <person name="Xu X."/>
            <person name="Weber T."/>
            <person name="Kovacs A.T."/>
        </authorList>
    </citation>
    <scope>NUCLEOTIDE SEQUENCE</scope>
    <source>
        <strain evidence="7">D8_B_37</strain>
    </source>
</reference>
<dbReference type="PANTHER" id="PTHR43133">
    <property type="entry name" value="RNA POLYMERASE ECF-TYPE SIGMA FACTO"/>
    <property type="match status" value="1"/>
</dbReference>
<dbReference type="SUPFAM" id="SSF88659">
    <property type="entry name" value="Sigma3 and sigma4 domains of RNA polymerase sigma factors"/>
    <property type="match status" value="1"/>
</dbReference>
<keyword evidence="3" id="KW-0731">Sigma factor</keyword>
<evidence type="ECO:0000259" key="6">
    <source>
        <dbReference type="Pfam" id="PF08281"/>
    </source>
</evidence>
<proteinExistence type="inferred from homology"/>
<dbReference type="InterPro" id="IPR013324">
    <property type="entry name" value="RNA_pol_sigma_r3/r4-like"/>
</dbReference>
<evidence type="ECO:0000313" key="7">
    <source>
        <dbReference type="EMBL" id="MDM5454308.1"/>
    </source>
</evidence>
<feature type="domain" description="RNA polymerase sigma factor 70 region 4 type 2" evidence="6">
    <location>
        <begin position="106"/>
        <end position="157"/>
    </location>
</feature>
<evidence type="ECO:0000256" key="4">
    <source>
        <dbReference type="ARBA" id="ARBA00023163"/>
    </source>
</evidence>
<dbReference type="Gene3D" id="1.10.10.10">
    <property type="entry name" value="Winged helix-like DNA-binding domain superfamily/Winged helix DNA-binding domain"/>
    <property type="match status" value="1"/>
</dbReference>
<keyword evidence="2" id="KW-0805">Transcription regulation</keyword>
<name>A0AAW7IE50_9BACI</name>
<dbReference type="CDD" id="cd06171">
    <property type="entry name" value="Sigma70_r4"/>
    <property type="match status" value="1"/>
</dbReference>
<accession>A0AAW7IE50</accession>
<dbReference type="GO" id="GO:0016987">
    <property type="term" value="F:sigma factor activity"/>
    <property type="evidence" value="ECO:0007669"/>
    <property type="project" value="UniProtKB-KW"/>
</dbReference>
<evidence type="ECO:0000256" key="1">
    <source>
        <dbReference type="ARBA" id="ARBA00010641"/>
    </source>
</evidence>
<organism evidence="7 8">
    <name type="scientific">Peribacillus simplex</name>
    <dbReference type="NCBI Taxonomy" id="1478"/>
    <lineage>
        <taxon>Bacteria</taxon>
        <taxon>Bacillati</taxon>
        <taxon>Bacillota</taxon>
        <taxon>Bacilli</taxon>
        <taxon>Bacillales</taxon>
        <taxon>Bacillaceae</taxon>
        <taxon>Peribacillus</taxon>
    </lineage>
</organism>
<sequence>MDEQQLSLYLNKKLKAVYFFLLKMGAIKEDAEDIVQETAFQFVQYLDTLQEEYVDAWLYRVAINKYYDSLRKLKYKNNYVNTFNLEELLDWTTPEQIIIENELHIMLSECLRKIPQKYAEILLLKYSGDLSLKDIAIIYGTTDKSIKTQLARAKKKMRKMIEEVK</sequence>
<dbReference type="AlphaFoldDB" id="A0AAW7IE50"/>
<dbReference type="GO" id="GO:0006352">
    <property type="term" value="P:DNA-templated transcription initiation"/>
    <property type="evidence" value="ECO:0007669"/>
    <property type="project" value="InterPro"/>
</dbReference>
<dbReference type="NCBIfam" id="TIGR02937">
    <property type="entry name" value="sigma70-ECF"/>
    <property type="match status" value="1"/>
</dbReference>
<dbReference type="InterPro" id="IPR013249">
    <property type="entry name" value="RNA_pol_sigma70_r4_t2"/>
</dbReference>
<dbReference type="Proteomes" id="UP001234602">
    <property type="component" value="Unassembled WGS sequence"/>
</dbReference>
<keyword evidence="4" id="KW-0804">Transcription</keyword>
<dbReference type="GO" id="GO:0003677">
    <property type="term" value="F:DNA binding"/>
    <property type="evidence" value="ECO:0007669"/>
    <property type="project" value="InterPro"/>
</dbReference>
<protein>
    <submittedName>
        <fullName evidence="7">Sigma-70 family RNA polymerase sigma factor</fullName>
    </submittedName>
</protein>